<protein>
    <submittedName>
        <fullName evidence="2">Uncharacterized protein</fullName>
    </submittedName>
</protein>
<proteinExistence type="predicted"/>
<keyword evidence="1" id="KW-0732">Signal</keyword>
<dbReference type="RefSeq" id="XP_062647202.1">
    <property type="nucleotide sequence ID" value="XM_062787500.1"/>
</dbReference>
<organism evidence="2 3">
    <name type="scientific">Parathielavia appendiculata</name>
    <dbReference type="NCBI Taxonomy" id="2587402"/>
    <lineage>
        <taxon>Eukaryota</taxon>
        <taxon>Fungi</taxon>
        <taxon>Dikarya</taxon>
        <taxon>Ascomycota</taxon>
        <taxon>Pezizomycotina</taxon>
        <taxon>Sordariomycetes</taxon>
        <taxon>Sordariomycetidae</taxon>
        <taxon>Sordariales</taxon>
        <taxon>Chaetomiaceae</taxon>
        <taxon>Parathielavia</taxon>
    </lineage>
</organism>
<evidence type="ECO:0000313" key="3">
    <source>
        <dbReference type="Proteomes" id="UP001302602"/>
    </source>
</evidence>
<keyword evidence="3" id="KW-1185">Reference proteome</keyword>
<feature type="chain" id="PRO_5043047456" evidence="1">
    <location>
        <begin position="36"/>
        <end position="64"/>
    </location>
</feature>
<comment type="caution">
    <text evidence="2">The sequence shown here is derived from an EMBL/GenBank/DDBJ whole genome shotgun (WGS) entry which is preliminary data.</text>
</comment>
<feature type="signal peptide" evidence="1">
    <location>
        <begin position="1"/>
        <end position="35"/>
    </location>
</feature>
<dbReference type="GeneID" id="87824270"/>
<evidence type="ECO:0000256" key="1">
    <source>
        <dbReference type="SAM" id="SignalP"/>
    </source>
</evidence>
<sequence>MSRSELVPGAYQPYSTRSCLLSVLLTFALAFSTLAKPPARAIVKSCKVSSTPGAAEAPSYSAGN</sequence>
<accession>A0AAN6U097</accession>
<reference evidence="2" key="2">
    <citation type="submission" date="2023-05" db="EMBL/GenBank/DDBJ databases">
        <authorList>
            <consortium name="Lawrence Berkeley National Laboratory"/>
            <person name="Steindorff A."/>
            <person name="Hensen N."/>
            <person name="Bonometti L."/>
            <person name="Westerberg I."/>
            <person name="Brannstrom I.O."/>
            <person name="Guillou S."/>
            <person name="Cros-Aarteil S."/>
            <person name="Calhoun S."/>
            <person name="Haridas S."/>
            <person name="Kuo A."/>
            <person name="Mondo S."/>
            <person name="Pangilinan J."/>
            <person name="Riley R."/>
            <person name="Labutti K."/>
            <person name="Andreopoulos B."/>
            <person name="Lipzen A."/>
            <person name="Chen C."/>
            <person name="Yanf M."/>
            <person name="Daum C."/>
            <person name="Ng V."/>
            <person name="Clum A."/>
            <person name="Ohm R."/>
            <person name="Martin F."/>
            <person name="Silar P."/>
            <person name="Natvig D."/>
            <person name="Lalanne C."/>
            <person name="Gautier V."/>
            <person name="Ament-Velasquez S.L."/>
            <person name="Kruys A."/>
            <person name="Hutchinson M.I."/>
            <person name="Powell A.J."/>
            <person name="Barry K."/>
            <person name="Miller A.N."/>
            <person name="Grigoriev I.V."/>
            <person name="Debuchy R."/>
            <person name="Gladieux P."/>
            <person name="Thoren M.H."/>
            <person name="Johannesson H."/>
        </authorList>
    </citation>
    <scope>NUCLEOTIDE SEQUENCE</scope>
    <source>
        <strain evidence="2">CBS 731.68</strain>
    </source>
</reference>
<name>A0AAN6U097_9PEZI</name>
<dbReference type="Proteomes" id="UP001302602">
    <property type="component" value="Unassembled WGS sequence"/>
</dbReference>
<gene>
    <name evidence="2" type="ORF">N657DRAFT_464440</name>
</gene>
<dbReference type="EMBL" id="MU853229">
    <property type="protein sequence ID" value="KAK4123431.1"/>
    <property type="molecule type" value="Genomic_DNA"/>
</dbReference>
<reference evidence="2" key="1">
    <citation type="journal article" date="2023" name="Mol. Phylogenet. Evol.">
        <title>Genome-scale phylogeny and comparative genomics of the fungal order Sordariales.</title>
        <authorList>
            <person name="Hensen N."/>
            <person name="Bonometti L."/>
            <person name="Westerberg I."/>
            <person name="Brannstrom I.O."/>
            <person name="Guillou S."/>
            <person name="Cros-Aarteil S."/>
            <person name="Calhoun S."/>
            <person name="Haridas S."/>
            <person name="Kuo A."/>
            <person name="Mondo S."/>
            <person name="Pangilinan J."/>
            <person name="Riley R."/>
            <person name="LaButti K."/>
            <person name="Andreopoulos B."/>
            <person name="Lipzen A."/>
            <person name="Chen C."/>
            <person name="Yan M."/>
            <person name="Daum C."/>
            <person name="Ng V."/>
            <person name="Clum A."/>
            <person name="Steindorff A."/>
            <person name="Ohm R.A."/>
            <person name="Martin F."/>
            <person name="Silar P."/>
            <person name="Natvig D.O."/>
            <person name="Lalanne C."/>
            <person name="Gautier V."/>
            <person name="Ament-Velasquez S.L."/>
            <person name="Kruys A."/>
            <person name="Hutchinson M.I."/>
            <person name="Powell A.J."/>
            <person name="Barry K."/>
            <person name="Miller A.N."/>
            <person name="Grigoriev I.V."/>
            <person name="Debuchy R."/>
            <person name="Gladieux P."/>
            <person name="Hiltunen Thoren M."/>
            <person name="Johannesson H."/>
        </authorList>
    </citation>
    <scope>NUCLEOTIDE SEQUENCE</scope>
    <source>
        <strain evidence="2">CBS 731.68</strain>
    </source>
</reference>
<dbReference type="AlphaFoldDB" id="A0AAN6U097"/>
<evidence type="ECO:0000313" key="2">
    <source>
        <dbReference type="EMBL" id="KAK4123431.1"/>
    </source>
</evidence>